<dbReference type="AlphaFoldDB" id="A0A5M5BVC4"/>
<dbReference type="GO" id="GO:0005886">
    <property type="term" value="C:plasma membrane"/>
    <property type="evidence" value="ECO:0007669"/>
    <property type="project" value="InterPro"/>
</dbReference>
<gene>
    <name evidence="3" type="ORF">F3D71_24640</name>
</gene>
<evidence type="ECO:0000313" key="3">
    <source>
        <dbReference type="EMBL" id="KAA3938894.1"/>
    </source>
</evidence>
<protein>
    <submittedName>
        <fullName evidence="3">BMP family ABC transporter substrate-binding protein</fullName>
    </submittedName>
</protein>
<name>A0A5M5BVC4_BACOV</name>
<dbReference type="PROSITE" id="PS51257">
    <property type="entry name" value="PROKAR_LIPOPROTEIN"/>
    <property type="match status" value="1"/>
</dbReference>
<dbReference type="Gene3D" id="3.40.50.2300">
    <property type="match status" value="1"/>
</dbReference>
<proteinExistence type="predicted"/>
<feature type="non-terminal residue" evidence="3">
    <location>
        <position position="253"/>
    </location>
</feature>
<organism evidence="3 4">
    <name type="scientific">Bacteroides ovatus</name>
    <dbReference type="NCBI Taxonomy" id="28116"/>
    <lineage>
        <taxon>Bacteria</taxon>
        <taxon>Pseudomonadati</taxon>
        <taxon>Bacteroidota</taxon>
        <taxon>Bacteroidia</taxon>
        <taxon>Bacteroidales</taxon>
        <taxon>Bacteroidaceae</taxon>
        <taxon>Bacteroides</taxon>
    </lineage>
</organism>
<comment type="caution">
    <text evidence="3">The sequence shown here is derived from an EMBL/GenBank/DDBJ whole genome shotgun (WGS) entry which is preliminary data.</text>
</comment>
<evidence type="ECO:0000313" key="4">
    <source>
        <dbReference type="Proteomes" id="UP000323717"/>
    </source>
</evidence>
<evidence type="ECO:0000256" key="1">
    <source>
        <dbReference type="ARBA" id="ARBA00022729"/>
    </source>
</evidence>
<evidence type="ECO:0000259" key="2">
    <source>
        <dbReference type="Pfam" id="PF02608"/>
    </source>
</evidence>
<dbReference type="Proteomes" id="UP000323717">
    <property type="component" value="Unassembled WGS sequence"/>
</dbReference>
<feature type="domain" description="ABC transporter substrate-binding protein PnrA-like" evidence="2">
    <location>
        <begin position="39"/>
        <end position="250"/>
    </location>
</feature>
<dbReference type="EMBL" id="VWLE01000533">
    <property type="protein sequence ID" value="KAA3938894.1"/>
    <property type="molecule type" value="Genomic_DNA"/>
</dbReference>
<sequence length="253" mass="28261">MHNTFRAILAMTTFLVTGALSSCNHTDELEPESPAPQIVFLFSPGGLGDMSYNDRILEGVQRFKMENGDIDIYIYSPESLQEAEKIFADWLERPQSSIPVLFVLGSSDYEPMAELYLAEHDLTPNKSILLFESRKQYKDENIHTFQISMFGASYLAGVCARKCSEMTPLVLLANNTDSPINIAKDGFIAGYGSDCDVEYLADDWTGYVSASLAYRKMSDWAVDYDFIFPVAGGSNAGIYRYSREFEVSPYLAG</sequence>
<accession>A0A5M5BVC4</accession>
<dbReference type="Pfam" id="PF02608">
    <property type="entry name" value="Bmp"/>
    <property type="match status" value="1"/>
</dbReference>
<reference evidence="3 4" key="1">
    <citation type="journal article" date="2019" name="Nat. Med.">
        <title>A library of human gut bacterial isolates paired with longitudinal multiomics data enables mechanistic microbiome research.</title>
        <authorList>
            <person name="Poyet M."/>
            <person name="Groussin M."/>
            <person name="Gibbons S.M."/>
            <person name="Avila-Pacheco J."/>
            <person name="Jiang X."/>
            <person name="Kearney S.M."/>
            <person name="Perrotta A.R."/>
            <person name="Berdy B."/>
            <person name="Zhao S."/>
            <person name="Lieberman T.D."/>
            <person name="Swanson P.K."/>
            <person name="Smith M."/>
            <person name="Roesemann S."/>
            <person name="Alexander J.E."/>
            <person name="Rich S.A."/>
            <person name="Livny J."/>
            <person name="Vlamakis H."/>
            <person name="Clish C."/>
            <person name="Bullock K."/>
            <person name="Deik A."/>
            <person name="Scott J."/>
            <person name="Pierce K.A."/>
            <person name="Xavier R.J."/>
            <person name="Alm E.J."/>
        </authorList>
    </citation>
    <scope>NUCLEOTIDE SEQUENCE [LARGE SCALE GENOMIC DNA]</scope>
    <source>
        <strain evidence="3 4">BIOML-A163</strain>
    </source>
</reference>
<keyword evidence="1" id="KW-0732">Signal</keyword>
<dbReference type="InterPro" id="IPR003760">
    <property type="entry name" value="PnrA-like"/>
</dbReference>